<dbReference type="PaxDb" id="2903-EOD26834"/>
<proteinExistence type="inferred from homology"/>
<accession>A0A0D3JTJ9</accession>
<evidence type="ECO:0000313" key="5">
    <source>
        <dbReference type="Proteomes" id="UP000013827"/>
    </source>
</evidence>
<reference evidence="5" key="1">
    <citation type="journal article" date="2013" name="Nature">
        <title>Pan genome of the phytoplankton Emiliania underpins its global distribution.</title>
        <authorList>
            <person name="Read B.A."/>
            <person name="Kegel J."/>
            <person name="Klute M.J."/>
            <person name="Kuo A."/>
            <person name="Lefebvre S.C."/>
            <person name="Maumus F."/>
            <person name="Mayer C."/>
            <person name="Miller J."/>
            <person name="Monier A."/>
            <person name="Salamov A."/>
            <person name="Young J."/>
            <person name="Aguilar M."/>
            <person name="Claverie J.M."/>
            <person name="Frickenhaus S."/>
            <person name="Gonzalez K."/>
            <person name="Herman E.K."/>
            <person name="Lin Y.C."/>
            <person name="Napier J."/>
            <person name="Ogata H."/>
            <person name="Sarno A.F."/>
            <person name="Shmutz J."/>
            <person name="Schroeder D."/>
            <person name="de Vargas C."/>
            <person name="Verret F."/>
            <person name="von Dassow P."/>
            <person name="Valentin K."/>
            <person name="Van de Peer Y."/>
            <person name="Wheeler G."/>
            <person name="Dacks J.B."/>
            <person name="Delwiche C.F."/>
            <person name="Dyhrman S.T."/>
            <person name="Glockner G."/>
            <person name="John U."/>
            <person name="Richards T."/>
            <person name="Worden A.Z."/>
            <person name="Zhang X."/>
            <person name="Grigoriev I.V."/>
            <person name="Allen A.E."/>
            <person name="Bidle K."/>
            <person name="Borodovsky M."/>
            <person name="Bowler C."/>
            <person name="Brownlee C."/>
            <person name="Cock J.M."/>
            <person name="Elias M."/>
            <person name="Gladyshev V.N."/>
            <person name="Groth M."/>
            <person name="Guda C."/>
            <person name="Hadaegh A."/>
            <person name="Iglesias-Rodriguez M.D."/>
            <person name="Jenkins J."/>
            <person name="Jones B.M."/>
            <person name="Lawson T."/>
            <person name="Leese F."/>
            <person name="Lindquist E."/>
            <person name="Lobanov A."/>
            <person name="Lomsadze A."/>
            <person name="Malik S.B."/>
            <person name="Marsh M.E."/>
            <person name="Mackinder L."/>
            <person name="Mock T."/>
            <person name="Mueller-Roeber B."/>
            <person name="Pagarete A."/>
            <person name="Parker M."/>
            <person name="Probert I."/>
            <person name="Quesneville H."/>
            <person name="Raines C."/>
            <person name="Rensing S.A."/>
            <person name="Riano-Pachon D.M."/>
            <person name="Richier S."/>
            <person name="Rokitta S."/>
            <person name="Shiraiwa Y."/>
            <person name="Soanes D.M."/>
            <person name="van der Giezen M."/>
            <person name="Wahlund T.M."/>
            <person name="Williams B."/>
            <person name="Wilson W."/>
            <person name="Wolfe G."/>
            <person name="Wurch L.L."/>
        </authorList>
    </citation>
    <scope>NUCLEOTIDE SEQUENCE</scope>
</reference>
<name>A0A0D3JTJ9_EMIH1</name>
<evidence type="ECO:0000256" key="3">
    <source>
        <dbReference type="ARBA" id="ARBA00022679"/>
    </source>
</evidence>
<dbReference type="GeneID" id="17272379"/>
<dbReference type="SUPFAM" id="SSF53448">
    <property type="entry name" value="Nucleotide-diphospho-sugar transferases"/>
    <property type="match status" value="1"/>
</dbReference>
<dbReference type="InterPro" id="IPR029044">
    <property type="entry name" value="Nucleotide-diphossugar_trans"/>
</dbReference>
<dbReference type="OMA" id="EVWSTGH"/>
<keyword evidence="2" id="KW-0328">Glycosyltransferase</keyword>
<dbReference type="RefSeq" id="XP_005779263.1">
    <property type="nucleotide sequence ID" value="XM_005779206.1"/>
</dbReference>
<evidence type="ECO:0008006" key="6">
    <source>
        <dbReference type="Google" id="ProtNLM"/>
    </source>
</evidence>
<dbReference type="EnsemblProtists" id="EOD26834">
    <property type="protein sequence ID" value="EOD26834"/>
    <property type="gene ID" value="EMIHUDRAFT_236374"/>
</dbReference>
<evidence type="ECO:0000256" key="1">
    <source>
        <dbReference type="ARBA" id="ARBA00006739"/>
    </source>
</evidence>
<dbReference type="Proteomes" id="UP000013827">
    <property type="component" value="Unassembled WGS sequence"/>
</dbReference>
<organism evidence="4 5">
    <name type="scientific">Emiliania huxleyi (strain CCMP1516)</name>
    <dbReference type="NCBI Taxonomy" id="280463"/>
    <lineage>
        <taxon>Eukaryota</taxon>
        <taxon>Haptista</taxon>
        <taxon>Haptophyta</taxon>
        <taxon>Prymnesiophyceae</taxon>
        <taxon>Isochrysidales</taxon>
        <taxon>Noelaerhabdaceae</taxon>
        <taxon>Emiliania</taxon>
    </lineage>
</organism>
<reference evidence="4" key="2">
    <citation type="submission" date="2024-10" db="UniProtKB">
        <authorList>
            <consortium name="EnsemblProtists"/>
        </authorList>
    </citation>
    <scope>IDENTIFICATION</scope>
</reference>
<sequence>MSSEPTRVALSVILPVYNAMPWLTVALRDMLKQQLPGGASLEVLAAFDGGDDGSLGFLLALANELGARATDELSTAGGAAPASNPALLQPLRAPETEDHPSFDAAQPGVDQRPLSAAEVAAASRPEHRLRVLRYRDGANRGQGAAMSLALAHARAPLLAQMESDDERRPADAFARMLAALQAQPTWDAVSCQAELVGWPRPGMEQYVAWQGPRDADTDCLQNSLLSPEQMAAGRFALHQTAIFRREAVEEVWSTGHTLGAWEKELRAAGASDVLAVSWKPGAPPPEGWRRLTKRKAAAEEPGGRHGVVRLFAFGKEKAREKVRTSVRDWDAQLDWFVA</sequence>
<dbReference type="PANTHER" id="PTHR43685">
    <property type="entry name" value="GLYCOSYLTRANSFERASE"/>
    <property type="match status" value="1"/>
</dbReference>
<evidence type="ECO:0000313" key="4">
    <source>
        <dbReference type="EnsemblProtists" id="EOD26834"/>
    </source>
</evidence>
<keyword evidence="3" id="KW-0808">Transferase</keyword>
<comment type="similarity">
    <text evidence="1">Belongs to the glycosyltransferase 2 family.</text>
</comment>
<protein>
    <recommendedName>
        <fullName evidence="6">Glycosyltransferase 2-like domain-containing protein</fullName>
    </recommendedName>
</protein>
<keyword evidence="5" id="KW-1185">Reference proteome</keyword>
<dbReference type="AlphaFoldDB" id="A0A0D3JTJ9"/>
<evidence type="ECO:0000256" key="2">
    <source>
        <dbReference type="ARBA" id="ARBA00022676"/>
    </source>
</evidence>
<dbReference type="HOGENOM" id="CLU_052904_0_0_1"/>
<dbReference type="KEGG" id="ehx:EMIHUDRAFT_236374"/>
<dbReference type="PANTHER" id="PTHR43685:SF5">
    <property type="entry name" value="GLYCOSYLTRANSFERASE EPSE-RELATED"/>
    <property type="match status" value="1"/>
</dbReference>
<dbReference type="GO" id="GO:0016757">
    <property type="term" value="F:glycosyltransferase activity"/>
    <property type="evidence" value="ECO:0007669"/>
    <property type="project" value="UniProtKB-KW"/>
</dbReference>
<dbReference type="eggNOG" id="ENOG502S4Y1">
    <property type="taxonomic scope" value="Eukaryota"/>
</dbReference>
<dbReference type="InterPro" id="IPR050834">
    <property type="entry name" value="Glycosyltransf_2"/>
</dbReference>
<dbReference type="Gene3D" id="3.90.550.10">
    <property type="entry name" value="Spore Coat Polysaccharide Biosynthesis Protein SpsA, Chain A"/>
    <property type="match status" value="1"/>
</dbReference>